<dbReference type="OrthoDB" id="9802947at2"/>
<keyword evidence="4" id="KW-0804">Transcription</keyword>
<keyword evidence="3 5" id="KW-0238">DNA-binding</keyword>
<dbReference type="GO" id="GO:0003700">
    <property type="term" value="F:DNA-binding transcription factor activity"/>
    <property type="evidence" value="ECO:0007669"/>
    <property type="project" value="TreeGrafter"/>
</dbReference>
<keyword evidence="1" id="KW-0678">Repressor</keyword>
<feature type="DNA-binding region" description="H-T-H motif" evidence="5">
    <location>
        <begin position="31"/>
        <end position="50"/>
    </location>
</feature>
<dbReference type="Pfam" id="PF00440">
    <property type="entry name" value="TetR_N"/>
    <property type="match status" value="1"/>
</dbReference>
<protein>
    <submittedName>
        <fullName evidence="7">Transcriptional regulator, TetR family</fullName>
    </submittedName>
</protein>
<dbReference type="HOGENOM" id="CLU_069356_15_10_5"/>
<dbReference type="STRING" id="1458461.BN1012_Phect611"/>
<dbReference type="InterPro" id="IPR001647">
    <property type="entry name" value="HTH_TetR"/>
</dbReference>
<dbReference type="Pfam" id="PF13977">
    <property type="entry name" value="TetR_C_6"/>
    <property type="match status" value="1"/>
</dbReference>
<feature type="domain" description="HTH tetR-type" evidence="6">
    <location>
        <begin position="8"/>
        <end position="68"/>
    </location>
</feature>
<keyword evidence="2" id="KW-0805">Transcription regulation</keyword>
<gene>
    <name evidence="7" type="ORF">BN1012_Phect611</name>
</gene>
<evidence type="ECO:0000256" key="3">
    <source>
        <dbReference type="ARBA" id="ARBA00023125"/>
    </source>
</evidence>
<dbReference type="AlphaFoldDB" id="X5MKR4"/>
<reference evidence="7 8" key="1">
    <citation type="journal article" date="2014" name="Front. Genet.">
        <title>Genome and metabolic network of "Candidatus Phaeomarinobacter ectocarpi" Ec32, a new candidate genus of Alphaproteobacteria frequently associated with brown algae.</title>
        <authorList>
            <person name="Dittami S.M."/>
            <person name="Barbeyron T."/>
            <person name="Boyen C."/>
            <person name="Cambefort J."/>
            <person name="Collet G."/>
            <person name="Delage L."/>
            <person name="Gobet A."/>
            <person name="Groisillier A."/>
            <person name="Leblanc C."/>
            <person name="Michel G."/>
            <person name="Scornet D."/>
            <person name="Siegel A."/>
            <person name="Tapia J.E."/>
            <person name="Tonon T."/>
        </authorList>
    </citation>
    <scope>NUCLEOTIDE SEQUENCE [LARGE SCALE GENOMIC DNA]</scope>
    <source>
        <strain evidence="7 8">Ec32</strain>
    </source>
</reference>
<dbReference type="Proteomes" id="UP000032160">
    <property type="component" value="Chromosome I"/>
</dbReference>
<evidence type="ECO:0000256" key="5">
    <source>
        <dbReference type="PROSITE-ProRule" id="PRU00335"/>
    </source>
</evidence>
<evidence type="ECO:0000259" key="6">
    <source>
        <dbReference type="PROSITE" id="PS50977"/>
    </source>
</evidence>
<evidence type="ECO:0000256" key="4">
    <source>
        <dbReference type="ARBA" id="ARBA00023163"/>
    </source>
</evidence>
<dbReference type="InterPro" id="IPR036271">
    <property type="entry name" value="Tet_transcr_reg_TetR-rel_C_sf"/>
</dbReference>
<evidence type="ECO:0000256" key="2">
    <source>
        <dbReference type="ARBA" id="ARBA00023015"/>
    </source>
</evidence>
<dbReference type="InterPro" id="IPR009057">
    <property type="entry name" value="Homeodomain-like_sf"/>
</dbReference>
<dbReference type="SUPFAM" id="SSF48498">
    <property type="entry name" value="Tetracyclin repressor-like, C-terminal domain"/>
    <property type="match status" value="1"/>
</dbReference>
<dbReference type="PATRIC" id="fig|1458461.3.peg.611"/>
<dbReference type="InterPro" id="IPR039538">
    <property type="entry name" value="BetI_C"/>
</dbReference>
<dbReference type="GO" id="GO:0000976">
    <property type="term" value="F:transcription cis-regulatory region binding"/>
    <property type="evidence" value="ECO:0007669"/>
    <property type="project" value="TreeGrafter"/>
</dbReference>
<dbReference type="SUPFAM" id="SSF46689">
    <property type="entry name" value="Homeodomain-like"/>
    <property type="match status" value="1"/>
</dbReference>
<sequence>MPKIVDHDARRAELVEASWQVIAAEGLEGLTMRKVAEAAHCTTGRITHYFADREALVLAALRAVNGAAGDRTDALLSRDLPAQDKLILCLEEGLPLDKTRQLEWKVWIAFWAAAASNPDLAKENDARHTGWIKALAPLIKAVAPKTDAEHEARILMGVLDGLGLIAAINPTASNKTNAKQAVHTHVANLMTSNS</sequence>
<accession>X5MKR4</accession>
<evidence type="ECO:0000256" key="1">
    <source>
        <dbReference type="ARBA" id="ARBA00022491"/>
    </source>
</evidence>
<dbReference type="PROSITE" id="PS50977">
    <property type="entry name" value="HTH_TETR_2"/>
    <property type="match status" value="1"/>
</dbReference>
<organism evidence="7 8">
    <name type="scientific">Candidatus Phaeomarinibacter ectocarpi</name>
    <dbReference type="NCBI Taxonomy" id="1458461"/>
    <lineage>
        <taxon>Bacteria</taxon>
        <taxon>Pseudomonadati</taxon>
        <taxon>Pseudomonadota</taxon>
        <taxon>Alphaproteobacteria</taxon>
        <taxon>Hyphomicrobiales</taxon>
        <taxon>Parvibaculaceae</taxon>
        <taxon>Candidatus Phaeomarinibacter</taxon>
    </lineage>
</organism>
<proteinExistence type="predicted"/>
<dbReference type="PANTHER" id="PTHR30055">
    <property type="entry name" value="HTH-TYPE TRANSCRIPTIONAL REGULATOR RUTR"/>
    <property type="match status" value="1"/>
</dbReference>
<evidence type="ECO:0000313" key="7">
    <source>
        <dbReference type="EMBL" id="CDO58825.1"/>
    </source>
</evidence>
<dbReference type="EMBL" id="HG966617">
    <property type="protein sequence ID" value="CDO58825.1"/>
    <property type="molecule type" value="Genomic_DNA"/>
</dbReference>
<name>X5MKR4_9HYPH</name>
<dbReference type="KEGG" id="pect:BN1012_Phect611"/>
<evidence type="ECO:0000313" key="8">
    <source>
        <dbReference type="Proteomes" id="UP000032160"/>
    </source>
</evidence>
<dbReference type="RefSeq" id="WP_052535124.1">
    <property type="nucleotide sequence ID" value="NZ_HG966617.1"/>
</dbReference>
<dbReference type="InterPro" id="IPR050109">
    <property type="entry name" value="HTH-type_TetR-like_transc_reg"/>
</dbReference>
<dbReference type="Gene3D" id="1.10.357.10">
    <property type="entry name" value="Tetracycline Repressor, domain 2"/>
    <property type="match status" value="1"/>
</dbReference>
<keyword evidence="8" id="KW-1185">Reference proteome</keyword>
<dbReference type="PANTHER" id="PTHR30055:SF228">
    <property type="entry name" value="TRANSCRIPTIONAL REGULATOR-RELATED"/>
    <property type="match status" value="1"/>
</dbReference>